<proteinExistence type="predicted"/>
<evidence type="ECO:0000313" key="3">
    <source>
        <dbReference type="Proteomes" id="UP001153328"/>
    </source>
</evidence>
<reference evidence="2" key="1">
    <citation type="submission" date="2021-06" db="EMBL/GenBank/DDBJ databases">
        <authorList>
            <person name="Arsene-Ploetze F."/>
        </authorList>
    </citation>
    <scope>NUCLEOTIDE SEQUENCE</scope>
    <source>
        <strain evidence="2">SBRY1</strain>
    </source>
</reference>
<feature type="compositionally biased region" description="Basic and acidic residues" evidence="1">
    <location>
        <begin position="73"/>
        <end position="95"/>
    </location>
</feature>
<comment type="caution">
    <text evidence="2">The sequence shown here is derived from an EMBL/GenBank/DDBJ whole genome shotgun (WGS) entry which is preliminary data.</text>
</comment>
<keyword evidence="3" id="KW-1185">Reference proteome</keyword>
<gene>
    <name evidence="2" type="ORF">SBRY_30458</name>
</gene>
<feature type="compositionally biased region" description="Basic residues" evidence="1">
    <location>
        <begin position="126"/>
        <end position="137"/>
    </location>
</feature>
<dbReference type="EMBL" id="CAJVAX010000017">
    <property type="protein sequence ID" value="CAG7640720.1"/>
    <property type="molecule type" value="Genomic_DNA"/>
</dbReference>
<evidence type="ECO:0000313" key="2">
    <source>
        <dbReference type="EMBL" id="CAG7640720.1"/>
    </source>
</evidence>
<sequence length="152" mass="16956">MLWRRVIPRVGLVAQFRAPLMVALCAQGRRFQAAPSAQEGERFSGARGTARPASTGRKEATPQQVAITQGLGELRDKPPPGERRARQRKWRDPGRRRGFMRPPPGGNRALTRGRNRPGVNTTSSGRRGRARLALPRRHPQDAADPRPLLSRY</sequence>
<feature type="region of interest" description="Disordered" evidence="1">
    <location>
        <begin position="34"/>
        <end position="152"/>
    </location>
</feature>
<name>A0A9W4H113_9ACTN</name>
<dbReference type="AlphaFoldDB" id="A0A9W4H113"/>
<protein>
    <submittedName>
        <fullName evidence="2">Uncharacterized protein</fullName>
    </submittedName>
</protein>
<evidence type="ECO:0000256" key="1">
    <source>
        <dbReference type="SAM" id="MobiDB-lite"/>
    </source>
</evidence>
<dbReference type="Proteomes" id="UP001153328">
    <property type="component" value="Unassembled WGS sequence"/>
</dbReference>
<organism evidence="2 3">
    <name type="scientific">Actinacidiphila bryophytorum</name>
    <dbReference type="NCBI Taxonomy" id="1436133"/>
    <lineage>
        <taxon>Bacteria</taxon>
        <taxon>Bacillati</taxon>
        <taxon>Actinomycetota</taxon>
        <taxon>Actinomycetes</taxon>
        <taxon>Kitasatosporales</taxon>
        <taxon>Streptomycetaceae</taxon>
        <taxon>Actinacidiphila</taxon>
    </lineage>
</organism>
<accession>A0A9W4H113</accession>